<reference evidence="2" key="1">
    <citation type="journal article" date="2015" name="Nat. Genet.">
        <title>The genome and transcriptome of the zoonotic hookworm Ancylostoma ceylanicum identify infection-specific gene families.</title>
        <authorList>
            <person name="Schwarz E.M."/>
            <person name="Hu Y."/>
            <person name="Antoshechkin I."/>
            <person name="Miller M.M."/>
            <person name="Sternberg P.W."/>
            <person name="Aroian R.V."/>
        </authorList>
    </citation>
    <scope>NUCLEOTIDE SEQUENCE</scope>
    <source>
        <strain evidence="2">HY135</strain>
    </source>
</reference>
<dbReference type="EMBL" id="JARK01001457">
    <property type="protein sequence ID" value="EYB99660.1"/>
    <property type="molecule type" value="Genomic_DNA"/>
</dbReference>
<name>A0A016TAF8_9BILA</name>
<protein>
    <submittedName>
        <fullName evidence="1">Uncharacterized protein</fullName>
    </submittedName>
</protein>
<evidence type="ECO:0000313" key="2">
    <source>
        <dbReference type="Proteomes" id="UP000024635"/>
    </source>
</evidence>
<dbReference type="AlphaFoldDB" id="A0A016TAF8"/>
<dbReference type="Proteomes" id="UP000024635">
    <property type="component" value="Unassembled WGS sequence"/>
</dbReference>
<proteinExistence type="predicted"/>
<accession>A0A016TAF8</accession>
<keyword evidence="2" id="KW-1185">Reference proteome</keyword>
<comment type="caution">
    <text evidence="1">The sequence shown here is derived from an EMBL/GenBank/DDBJ whole genome shotgun (WGS) entry which is preliminary data.</text>
</comment>
<gene>
    <name evidence="1" type="primary">Acey_s0121.g988</name>
    <name evidence="1" type="ORF">Y032_0121g988</name>
</gene>
<organism evidence="1 2">
    <name type="scientific">Ancylostoma ceylanicum</name>
    <dbReference type="NCBI Taxonomy" id="53326"/>
    <lineage>
        <taxon>Eukaryota</taxon>
        <taxon>Metazoa</taxon>
        <taxon>Ecdysozoa</taxon>
        <taxon>Nematoda</taxon>
        <taxon>Chromadorea</taxon>
        <taxon>Rhabditida</taxon>
        <taxon>Rhabditina</taxon>
        <taxon>Rhabditomorpha</taxon>
        <taxon>Strongyloidea</taxon>
        <taxon>Ancylostomatidae</taxon>
        <taxon>Ancylostomatinae</taxon>
        <taxon>Ancylostoma</taxon>
    </lineage>
</organism>
<evidence type="ECO:0000313" key="1">
    <source>
        <dbReference type="EMBL" id="EYB99660.1"/>
    </source>
</evidence>
<sequence length="114" mass="13298">MVVFVTLSICSRAGFYLNVRRWGLSYYVKEDMSLLKILAKCLANTLIRPRLRLEMYAQVILAHPFRTIEGLRFQTTWLVFHNLFLRDSTPSIKTLKKANFIDETSIIPVLNLFS</sequence>